<sequence>MATREPTFIERTRRAQLIDVTIAAVAEHGYSNVSLARIADNAGITKAAVLYHFRTKDAVVEAAYRFVLDALVEDVAAAVGAVGAQDGPQAYVRAMVGHLRAHSRHTRMLIEAMANSTPGHTPEQRWRPLADLIDASVRERGTDGVDSRTLAIITGGAIDAIVTECLHDPDYDTAAAGESLAAMLDAAVS</sequence>
<dbReference type="PANTHER" id="PTHR30055">
    <property type="entry name" value="HTH-TYPE TRANSCRIPTIONAL REGULATOR RUTR"/>
    <property type="match status" value="1"/>
</dbReference>
<dbReference type="Proteomes" id="UP001081071">
    <property type="component" value="Unassembled WGS sequence"/>
</dbReference>
<dbReference type="EMBL" id="JAPWIJ010000005">
    <property type="protein sequence ID" value="MCZ4519529.1"/>
    <property type="molecule type" value="Genomic_DNA"/>
</dbReference>
<keyword evidence="1" id="KW-0805">Transcription regulation</keyword>
<dbReference type="Gene3D" id="1.10.357.10">
    <property type="entry name" value="Tetracycline Repressor, domain 2"/>
    <property type="match status" value="1"/>
</dbReference>
<dbReference type="PRINTS" id="PR00455">
    <property type="entry name" value="HTHTETR"/>
</dbReference>
<feature type="domain" description="HTH tetR-type" evidence="5">
    <location>
        <begin position="11"/>
        <end position="71"/>
    </location>
</feature>
<dbReference type="Pfam" id="PF00440">
    <property type="entry name" value="TetR_N"/>
    <property type="match status" value="1"/>
</dbReference>
<dbReference type="RefSeq" id="WP_269604952.1">
    <property type="nucleotide sequence ID" value="NZ_JAPWIJ010000005.1"/>
</dbReference>
<evidence type="ECO:0000256" key="1">
    <source>
        <dbReference type="ARBA" id="ARBA00023015"/>
    </source>
</evidence>
<reference evidence="6" key="1">
    <citation type="submission" date="2022-12" db="EMBL/GenBank/DDBJ databases">
        <authorList>
            <person name="Krivoruchko A.V."/>
            <person name="Elkin A."/>
        </authorList>
    </citation>
    <scope>NUCLEOTIDE SEQUENCE</scope>
    <source>
        <strain evidence="6">IEGM 1391</strain>
    </source>
</reference>
<organism evidence="6 7">
    <name type="scientific">Rhodococcus ruber</name>
    <dbReference type="NCBI Taxonomy" id="1830"/>
    <lineage>
        <taxon>Bacteria</taxon>
        <taxon>Bacillati</taxon>
        <taxon>Actinomycetota</taxon>
        <taxon>Actinomycetes</taxon>
        <taxon>Mycobacteriales</taxon>
        <taxon>Nocardiaceae</taxon>
        <taxon>Rhodococcus</taxon>
    </lineage>
</organism>
<evidence type="ECO:0000259" key="5">
    <source>
        <dbReference type="PROSITE" id="PS50977"/>
    </source>
</evidence>
<evidence type="ECO:0000313" key="6">
    <source>
        <dbReference type="EMBL" id="MCZ4519529.1"/>
    </source>
</evidence>
<dbReference type="InterPro" id="IPR001647">
    <property type="entry name" value="HTH_TetR"/>
</dbReference>
<dbReference type="SUPFAM" id="SSF46689">
    <property type="entry name" value="Homeodomain-like"/>
    <property type="match status" value="1"/>
</dbReference>
<proteinExistence type="predicted"/>
<keyword evidence="7" id="KW-1185">Reference proteome</keyword>
<evidence type="ECO:0000256" key="2">
    <source>
        <dbReference type="ARBA" id="ARBA00023125"/>
    </source>
</evidence>
<evidence type="ECO:0000256" key="4">
    <source>
        <dbReference type="PROSITE-ProRule" id="PRU00335"/>
    </source>
</evidence>
<gene>
    <name evidence="6" type="ORF">O4220_13490</name>
</gene>
<comment type="caution">
    <text evidence="6">The sequence shown here is derived from an EMBL/GenBank/DDBJ whole genome shotgun (WGS) entry which is preliminary data.</text>
</comment>
<feature type="DNA-binding region" description="H-T-H motif" evidence="4">
    <location>
        <begin position="34"/>
        <end position="53"/>
    </location>
</feature>
<keyword evidence="2 4" id="KW-0238">DNA-binding</keyword>
<dbReference type="PROSITE" id="PS50977">
    <property type="entry name" value="HTH_TETR_2"/>
    <property type="match status" value="1"/>
</dbReference>
<dbReference type="InterPro" id="IPR050109">
    <property type="entry name" value="HTH-type_TetR-like_transc_reg"/>
</dbReference>
<accession>A0ABT4MFP4</accession>
<dbReference type="PANTHER" id="PTHR30055:SF234">
    <property type="entry name" value="HTH-TYPE TRANSCRIPTIONAL REGULATOR BETI"/>
    <property type="match status" value="1"/>
</dbReference>
<evidence type="ECO:0000256" key="3">
    <source>
        <dbReference type="ARBA" id="ARBA00023163"/>
    </source>
</evidence>
<name>A0ABT4MFP4_9NOCA</name>
<dbReference type="InterPro" id="IPR009057">
    <property type="entry name" value="Homeodomain-like_sf"/>
</dbReference>
<evidence type="ECO:0000313" key="7">
    <source>
        <dbReference type="Proteomes" id="UP001081071"/>
    </source>
</evidence>
<protein>
    <submittedName>
        <fullName evidence="6">TetR/AcrR family transcriptional regulator</fullName>
    </submittedName>
</protein>
<keyword evidence="3" id="KW-0804">Transcription</keyword>